<dbReference type="Pfam" id="PF00881">
    <property type="entry name" value="Nitroreductase"/>
    <property type="match status" value="1"/>
</dbReference>
<accession>A0A1Y2K2V3</accession>
<dbReference type="Proteomes" id="UP000194003">
    <property type="component" value="Unassembled WGS sequence"/>
</dbReference>
<dbReference type="InterPro" id="IPR029479">
    <property type="entry name" value="Nitroreductase"/>
</dbReference>
<keyword evidence="1" id="KW-0285">Flavoprotein</keyword>
<dbReference type="EMBL" id="LVJN01000020">
    <property type="protein sequence ID" value="OSM02302.1"/>
    <property type="molecule type" value="Genomic_DNA"/>
</dbReference>
<comment type="caution">
    <text evidence="5">The sequence shown here is derived from an EMBL/GenBank/DDBJ whole genome shotgun (WGS) entry which is preliminary data.</text>
</comment>
<dbReference type="AlphaFoldDB" id="A0A1Y2K2V3"/>
<dbReference type="PANTHER" id="PTHR23026:SF90">
    <property type="entry name" value="IODOTYROSINE DEIODINASE 1"/>
    <property type="match status" value="1"/>
</dbReference>
<keyword evidence="2" id="KW-0288">FMN</keyword>
<dbReference type="InterPro" id="IPR000415">
    <property type="entry name" value="Nitroreductase-like"/>
</dbReference>
<evidence type="ECO:0000256" key="1">
    <source>
        <dbReference type="ARBA" id="ARBA00022630"/>
    </source>
</evidence>
<evidence type="ECO:0000313" key="6">
    <source>
        <dbReference type="Proteomes" id="UP000194003"/>
    </source>
</evidence>
<evidence type="ECO:0000256" key="3">
    <source>
        <dbReference type="ARBA" id="ARBA00023002"/>
    </source>
</evidence>
<dbReference type="NCBIfam" id="TIGR02476">
    <property type="entry name" value="BluB"/>
    <property type="match status" value="1"/>
</dbReference>
<proteinExistence type="predicted"/>
<evidence type="ECO:0000256" key="2">
    <source>
        <dbReference type="ARBA" id="ARBA00022643"/>
    </source>
</evidence>
<feature type="domain" description="Nitroreductase" evidence="4">
    <location>
        <begin position="18"/>
        <end position="182"/>
    </location>
</feature>
<sequence length="232" mass="25826">MDEPTFDAVAREAIYEVIAARRDIRHFLPDQRVEPATLARILTAAHQAPSVGLMQPWRFIRICNPATRAQLAEAVETERLRTAEALSERQTEFLRLKIEGIRECAELLALIMAPDDGTVLGRRTMPREMAIASCACAAQNLWLAARAENLGLGWVSFFDPDYVTQLLGCPPGAFPLGIFCLGPVREFPAKPLLEMVDWRHGEALEALLYTDAYGHGARGEEVALAQDHKRAY</sequence>
<name>A0A1Y2K2V3_9PROT</name>
<dbReference type="OrthoDB" id="9773807at2"/>
<dbReference type="InterPro" id="IPR050627">
    <property type="entry name" value="Nitroreductase/BluB"/>
</dbReference>
<dbReference type="STRING" id="1434232.MAIT1_02422"/>
<dbReference type="InterPro" id="IPR012825">
    <property type="entry name" value="BluB"/>
</dbReference>
<dbReference type="RefSeq" id="WP_085444780.1">
    <property type="nucleotide sequence ID" value="NZ_LVJN01000020.1"/>
</dbReference>
<organism evidence="5 6">
    <name type="scientific">Magnetofaba australis IT-1</name>
    <dbReference type="NCBI Taxonomy" id="1434232"/>
    <lineage>
        <taxon>Bacteria</taxon>
        <taxon>Pseudomonadati</taxon>
        <taxon>Pseudomonadota</taxon>
        <taxon>Magnetococcia</taxon>
        <taxon>Magnetococcales</taxon>
        <taxon>Magnetococcaceae</taxon>
        <taxon>Magnetofaba</taxon>
    </lineage>
</organism>
<keyword evidence="6" id="KW-1185">Reference proteome</keyword>
<keyword evidence="3" id="KW-0560">Oxidoreductase</keyword>
<dbReference type="PANTHER" id="PTHR23026">
    <property type="entry name" value="NADPH NITROREDUCTASE"/>
    <property type="match status" value="1"/>
</dbReference>
<dbReference type="GO" id="GO:0016491">
    <property type="term" value="F:oxidoreductase activity"/>
    <property type="evidence" value="ECO:0007669"/>
    <property type="project" value="UniProtKB-KW"/>
</dbReference>
<evidence type="ECO:0000259" key="4">
    <source>
        <dbReference type="Pfam" id="PF00881"/>
    </source>
</evidence>
<evidence type="ECO:0000313" key="5">
    <source>
        <dbReference type="EMBL" id="OSM02302.1"/>
    </source>
</evidence>
<dbReference type="Gene3D" id="3.40.109.10">
    <property type="entry name" value="NADH Oxidase"/>
    <property type="match status" value="1"/>
</dbReference>
<reference evidence="5 6" key="1">
    <citation type="journal article" date="2016" name="BMC Genomics">
        <title>Combined genomic and structural analyses of a cultured magnetotactic bacterium reveals its niche adaptation to a dynamic environment.</title>
        <authorList>
            <person name="Araujo A.C."/>
            <person name="Morillo V."/>
            <person name="Cypriano J."/>
            <person name="Teixeira L.C."/>
            <person name="Leao P."/>
            <person name="Lyra S."/>
            <person name="Almeida L.G."/>
            <person name="Bazylinski D.A."/>
            <person name="Vasconcellos A.T."/>
            <person name="Abreu F."/>
            <person name="Lins U."/>
        </authorList>
    </citation>
    <scope>NUCLEOTIDE SEQUENCE [LARGE SCALE GENOMIC DNA]</scope>
    <source>
        <strain evidence="5 6">IT-1</strain>
    </source>
</reference>
<dbReference type="SUPFAM" id="SSF55469">
    <property type="entry name" value="FMN-dependent nitroreductase-like"/>
    <property type="match status" value="1"/>
</dbReference>
<gene>
    <name evidence="5" type="ORF">MAIT1_02422</name>
</gene>
<protein>
    <submittedName>
        <fullName evidence="5">Putative cob(II)yrinic acid a,c-diamide reductase</fullName>
    </submittedName>
</protein>